<keyword evidence="6" id="KW-0539">Nucleus</keyword>
<name>A0A8H2XXP1_9AGAM</name>
<accession>A0A8H2XXP1</accession>
<feature type="compositionally biased region" description="Polar residues" evidence="7">
    <location>
        <begin position="1"/>
        <end position="10"/>
    </location>
</feature>
<dbReference type="AlphaFoldDB" id="A0A8H2XXP1"/>
<dbReference type="InterPro" id="IPR007219">
    <property type="entry name" value="XnlR_reg_dom"/>
</dbReference>
<dbReference type="PANTHER" id="PTHR31313">
    <property type="entry name" value="TY1 ENHANCER ACTIVATOR"/>
    <property type="match status" value="1"/>
</dbReference>
<organism evidence="9 10">
    <name type="scientific">Rhizoctonia solani</name>
    <dbReference type="NCBI Taxonomy" id="456999"/>
    <lineage>
        <taxon>Eukaryota</taxon>
        <taxon>Fungi</taxon>
        <taxon>Dikarya</taxon>
        <taxon>Basidiomycota</taxon>
        <taxon>Agaricomycotina</taxon>
        <taxon>Agaricomycetes</taxon>
        <taxon>Cantharellales</taxon>
        <taxon>Ceratobasidiaceae</taxon>
        <taxon>Rhizoctonia</taxon>
    </lineage>
</organism>
<protein>
    <recommendedName>
        <fullName evidence="8">Xylanolytic transcriptional activator regulatory domain-containing protein</fullName>
    </recommendedName>
</protein>
<keyword evidence="4" id="KW-0238">DNA-binding</keyword>
<dbReference type="PANTHER" id="PTHR31313:SF81">
    <property type="entry name" value="TY1 ENHANCER ACTIVATOR"/>
    <property type="match status" value="1"/>
</dbReference>
<evidence type="ECO:0000256" key="1">
    <source>
        <dbReference type="ARBA" id="ARBA00022723"/>
    </source>
</evidence>
<feature type="domain" description="Xylanolytic transcriptional activator regulatory" evidence="8">
    <location>
        <begin position="282"/>
        <end position="359"/>
    </location>
</feature>
<sequence>MASTSKCTWSQEEDARRPATKQLVESLRVRIRELEAELSQVRATSVNIETGRTSMVPSSASSDGPVETIKSEPQPEFSGQSHLTARNISASGPTSMWSTFPSDDLSPQHPPSLDDHFYQFIFQRDPKIPDHLQPRAIQLSDQCEWDRNLCLTQLDPAVGFDRMEHDILLDKCFNFHTVWLRVIEPEHFLRDMLAQLTPGYPDLNAYQARALCYSPFLHCALMSFATAYSDNPKVKLKETRDHFAQCAKQHLESECERPTITVVQALTFLSDYHGSLGERGLAYLYFGMSCRMVRALGLCIDSRPWVESKRITPDELIARDWQFWSTFCQDKISSLDYGRDYDIPLPHLNVNLPAIDENLDQQLWSGERLRPLSELEKPQPNRATRVFFEACKLVLFGVRIMDTVYSQGRQNWRVTQKDSVSDIHLQLDTWYNNLPESFTISSRSTTRPLPHVIVLNITYWWLLLLLHRPFYARTTRSASNASTEIPSSFTDLSVKICDRATLKIVHYVMLFDKYHGMRYFPLGMLQVIFMAGATLLVQSATLSESAVKKRADAHEGARKCIYALQAAAQTWDCAQLSANHLQRLLQEQTGETSVKAPIQLQAQVASAESSPLTYTNSALPNTSTFGQVPGANSGPTPTQLYREFVAQQDTYELGYSISIPSQIHHHLQYPGLHQLHQQPLMGMPSGAQFMQNPHILPLPYDPNFNEGYTMHHGNGAAYYPDRRLAEPHPPNEGTPRDTREAYL</sequence>
<evidence type="ECO:0000313" key="9">
    <source>
        <dbReference type="EMBL" id="CAE6437271.1"/>
    </source>
</evidence>
<keyword evidence="1" id="KW-0479">Metal-binding</keyword>
<dbReference type="SMART" id="SM00906">
    <property type="entry name" value="Fungal_trans"/>
    <property type="match status" value="1"/>
</dbReference>
<keyword evidence="5" id="KW-0804">Transcription</keyword>
<feature type="region of interest" description="Disordered" evidence="7">
    <location>
        <begin position="720"/>
        <end position="743"/>
    </location>
</feature>
<dbReference type="CDD" id="cd12148">
    <property type="entry name" value="fungal_TF_MHR"/>
    <property type="match status" value="1"/>
</dbReference>
<dbReference type="Pfam" id="PF04082">
    <property type="entry name" value="Fungal_trans"/>
    <property type="match status" value="1"/>
</dbReference>
<dbReference type="Proteomes" id="UP000663888">
    <property type="component" value="Unassembled WGS sequence"/>
</dbReference>
<dbReference type="InterPro" id="IPR051615">
    <property type="entry name" value="Transcr_Regulatory_Elem"/>
</dbReference>
<dbReference type="EMBL" id="CAJMWX010000872">
    <property type="protein sequence ID" value="CAE6437271.1"/>
    <property type="molecule type" value="Genomic_DNA"/>
</dbReference>
<evidence type="ECO:0000256" key="7">
    <source>
        <dbReference type="SAM" id="MobiDB-lite"/>
    </source>
</evidence>
<evidence type="ECO:0000256" key="2">
    <source>
        <dbReference type="ARBA" id="ARBA00022833"/>
    </source>
</evidence>
<evidence type="ECO:0000313" key="10">
    <source>
        <dbReference type="Proteomes" id="UP000663888"/>
    </source>
</evidence>
<gene>
    <name evidence="9" type="ORF">RDB_LOCUS44197</name>
</gene>
<keyword evidence="2" id="KW-0862">Zinc</keyword>
<evidence type="ECO:0000256" key="6">
    <source>
        <dbReference type="ARBA" id="ARBA00023242"/>
    </source>
</evidence>
<evidence type="ECO:0000256" key="5">
    <source>
        <dbReference type="ARBA" id="ARBA00023163"/>
    </source>
</evidence>
<evidence type="ECO:0000259" key="8">
    <source>
        <dbReference type="SMART" id="SM00906"/>
    </source>
</evidence>
<dbReference type="GO" id="GO:0003677">
    <property type="term" value="F:DNA binding"/>
    <property type="evidence" value="ECO:0007669"/>
    <property type="project" value="UniProtKB-KW"/>
</dbReference>
<dbReference type="GO" id="GO:0008270">
    <property type="term" value="F:zinc ion binding"/>
    <property type="evidence" value="ECO:0007669"/>
    <property type="project" value="InterPro"/>
</dbReference>
<comment type="caution">
    <text evidence="9">The sequence shown here is derived from an EMBL/GenBank/DDBJ whole genome shotgun (WGS) entry which is preliminary data.</text>
</comment>
<proteinExistence type="predicted"/>
<reference evidence="9" key="1">
    <citation type="submission" date="2021-01" db="EMBL/GenBank/DDBJ databases">
        <authorList>
            <person name="Kaushik A."/>
        </authorList>
    </citation>
    <scope>NUCLEOTIDE SEQUENCE</scope>
    <source>
        <strain evidence="9">AG4-R118</strain>
    </source>
</reference>
<keyword evidence="3" id="KW-0805">Transcription regulation</keyword>
<evidence type="ECO:0000256" key="4">
    <source>
        <dbReference type="ARBA" id="ARBA00023125"/>
    </source>
</evidence>
<feature type="region of interest" description="Disordered" evidence="7">
    <location>
        <begin position="53"/>
        <end position="81"/>
    </location>
</feature>
<feature type="compositionally biased region" description="Basic and acidic residues" evidence="7">
    <location>
        <begin position="734"/>
        <end position="743"/>
    </location>
</feature>
<evidence type="ECO:0000256" key="3">
    <source>
        <dbReference type="ARBA" id="ARBA00023015"/>
    </source>
</evidence>
<dbReference type="GO" id="GO:0006351">
    <property type="term" value="P:DNA-templated transcription"/>
    <property type="evidence" value="ECO:0007669"/>
    <property type="project" value="InterPro"/>
</dbReference>
<feature type="region of interest" description="Disordered" evidence="7">
    <location>
        <begin position="1"/>
        <end position="22"/>
    </location>
</feature>
<feature type="compositionally biased region" description="Polar residues" evidence="7">
    <location>
        <begin position="53"/>
        <end position="62"/>
    </location>
</feature>